<dbReference type="WBParaSite" id="maker-unitig_33243-snap-gene-0.2-mRNA-1">
    <property type="protein sequence ID" value="maker-unitig_33243-snap-gene-0.2-mRNA-1"/>
    <property type="gene ID" value="maker-unitig_33243-snap-gene-0.2"/>
</dbReference>
<protein>
    <submittedName>
        <fullName evidence="2">Cyclin_C domain-containing protein</fullName>
    </submittedName>
</protein>
<evidence type="ECO:0000313" key="2">
    <source>
        <dbReference type="WBParaSite" id="maker-unitig_33243-snap-gene-0.2-mRNA-1"/>
    </source>
</evidence>
<accession>A0A1I8FGN6</accession>
<name>A0A1I8FGN6_9PLAT</name>
<organism evidence="1 2">
    <name type="scientific">Macrostomum lignano</name>
    <dbReference type="NCBI Taxonomy" id="282301"/>
    <lineage>
        <taxon>Eukaryota</taxon>
        <taxon>Metazoa</taxon>
        <taxon>Spiralia</taxon>
        <taxon>Lophotrochozoa</taxon>
        <taxon>Platyhelminthes</taxon>
        <taxon>Rhabditophora</taxon>
        <taxon>Macrostomorpha</taxon>
        <taxon>Macrostomida</taxon>
        <taxon>Macrostomidae</taxon>
        <taxon>Macrostomum</taxon>
    </lineage>
</organism>
<keyword evidence="1" id="KW-1185">Reference proteome</keyword>
<dbReference type="Proteomes" id="UP000095280">
    <property type="component" value="Unplaced"/>
</dbReference>
<dbReference type="AlphaFoldDB" id="A0A1I8FGN6"/>
<sequence>RSANASIFHAYFRPGNYTVLLAFRRFYCFQQFDSFRWVCTERRLATQLYSAAIMYISKPEFTDLTVSLLSVVASKKSVLTSTSDLVNVIEMQLNSYSHTAADLVRLEGFIQPAGATTAAHWLVSTYHVSGDREHSRPRQQPGVRNATCRVRLLANCMSALEIFNRAKLDKPHGDSATRPFQRRVANWSIVLDGVVAVFACN</sequence>
<evidence type="ECO:0000313" key="1">
    <source>
        <dbReference type="Proteomes" id="UP000095280"/>
    </source>
</evidence>
<proteinExistence type="predicted"/>
<reference evidence="2" key="1">
    <citation type="submission" date="2016-11" db="UniProtKB">
        <authorList>
            <consortium name="WormBaseParasite"/>
        </authorList>
    </citation>
    <scope>IDENTIFICATION</scope>
</reference>